<sequence>MSPASSRVYALFCGFRLTIFIIHFPSTLVLLHHFRLIEALHINPTLILLPEHHRRASTEAPNTNLLIDIGS</sequence>
<accession>A0ACB9DRW8</accession>
<organism evidence="1 2">
    <name type="scientific">Cichorium intybus</name>
    <name type="common">Chicory</name>
    <dbReference type="NCBI Taxonomy" id="13427"/>
    <lineage>
        <taxon>Eukaryota</taxon>
        <taxon>Viridiplantae</taxon>
        <taxon>Streptophyta</taxon>
        <taxon>Embryophyta</taxon>
        <taxon>Tracheophyta</taxon>
        <taxon>Spermatophyta</taxon>
        <taxon>Magnoliopsida</taxon>
        <taxon>eudicotyledons</taxon>
        <taxon>Gunneridae</taxon>
        <taxon>Pentapetalae</taxon>
        <taxon>asterids</taxon>
        <taxon>campanulids</taxon>
        <taxon>Asterales</taxon>
        <taxon>Asteraceae</taxon>
        <taxon>Cichorioideae</taxon>
        <taxon>Cichorieae</taxon>
        <taxon>Cichoriinae</taxon>
        <taxon>Cichorium</taxon>
    </lineage>
</organism>
<reference evidence="1 2" key="2">
    <citation type="journal article" date="2022" name="Mol. Ecol. Resour.">
        <title>The genomes of chicory, endive, great burdock and yacon provide insights into Asteraceae paleo-polyploidization history and plant inulin production.</title>
        <authorList>
            <person name="Fan W."/>
            <person name="Wang S."/>
            <person name="Wang H."/>
            <person name="Wang A."/>
            <person name="Jiang F."/>
            <person name="Liu H."/>
            <person name="Zhao H."/>
            <person name="Xu D."/>
            <person name="Zhang Y."/>
        </authorList>
    </citation>
    <scope>NUCLEOTIDE SEQUENCE [LARGE SCALE GENOMIC DNA]</scope>
    <source>
        <strain evidence="2">cv. Punajuju</strain>
        <tissue evidence="1">Leaves</tissue>
    </source>
</reference>
<keyword evidence="2" id="KW-1185">Reference proteome</keyword>
<proteinExistence type="predicted"/>
<evidence type="ECO:0000313" key="2">
    <source>
        <dbReference type="Proteomes" id="UP001055811"/>
    </source>
</evidence>
<protein>
    <submittedName>
        <fullName evidence="1">Uncharacterized protein</fullName>
    </submittedName>
</protein>
<evidence type="ECO:0000313" key="1">
    <source>
        <dbReference type="EMBL" id="KAI3749206.1"/>
    </source>
</evidence>
<comment type="caution">
    <text evidence="1">The sequence shown here is derived from an EMBL/GenBank/DDBJ whole genome shotgun (WGS) entry which is preliminary data.</text>
</comment>
<gene>
    <name evidence="1" type="ORF">L2E82_19813</name>
</gene>
<reference evidence="2" key="1">
    <citation type="journal article" date="2022" name="Mol. Ecol. Resour.">
        <title>The genomes of chicory, endive, great burdock and yacon provide insights into Asteraceae palaeo-polyploidization history and plant inulin production.</title>
        <authorList>
            <person name="Fan W."/>
            <person name="Wang S."/>
            <person name="Wang H."/>
            <person name="Wang A."/>
            <person name="Jiang F."/>
            <person name="Liu H."/>
            <person name="Zhao H."/>
            <person name="Xu D."/>
            <person name="Zhang Y."/>
        </authorList>
    </citation>
    <scope>NUCLEOTIDE SEQUENCE [LARGE SCALE GENOMIC DNA]</scope>
    <source>
        <strain evidence="2">cv. Punajuju</strain>
    </source>
</reference>
<dbReference type="Proteomes" id="UP001055811">
    <property type="component" value="Linkage Group LG04"/>
</dbReference>
<name>A0ACB9DRW8_CICIN</name>
<dbReference type="EMBL" id="CM042012">
    <property type="protein sequence ID" value="KAI3749206.1"/>
    <property type="molecule type" value="Genomic_DNA"/>
</dbReference>